<sequence length="251" mass="27516">MRQQTIIKDGRFVTGWHFDSRDDFLQNGPRLPSSMREEYESQFPPPTSSPPSSPSSPSTPPPPPPTSQPVLILRAPQSGRLYHICPPTHPQMLRKQWAAMLQRRKIFLRGEAWKGVTLGELAAICARRVGALEGWTRLGVGVGDISLGFCGVKVGREITIGELIDFARVRLEEPDEGVWECPVFLEVGIHKASTTVAGCGDDERSRKKRRKGEGEVEVEVEDTIQPSLIASPSSGTIAGYLGLARGERHGG</sequence>
<dbReference type="Proteomes" id="UP000006911">
    <property type="component" value="Unassembled WGS sequence"/>
</dbReference>
<name>D5GCS2_TUBMM</name>
<protein>
    <submittedName>
        <fullName evidence="2">(Perigord truffle) hypothetical protein</fullName>
    </submittedName>
</protein>
<dbReference type="HOGENOM" id="CLU_1107778_0_0_1"/>
<dbReference type="InParanoid" id="D5GCS2"/>
<dbReference type="GeneID" id="9187934"/>
<feature type="region of interest" description="Disordered" evidence="1">
    <location>
        <begin position="19"/>
        <end position="69"/>
    </location>
</feature>
<dbReference type="AlphaFoldDB" id="D5GCS2"/>
<feature type="compositionally biased region" description="Pro residues" evidence="1">
    <location>
        <begin position="43"/>
        <end position="67"/>
    </location>
</feature>
<gene>
    <name evidence="2" type="ORF">GSTUM_00005995001</name>
</gene>
<reference evidence="2 3" key="1">
    <citation type="journal article" date="2010" name="Nature">
        <title>Perigord black truffle genome uncovers evolutionary origins and mechanisms of symbiosis.</title>
        <authorList>
            <person name="Martin F."/>
            <person name="Kohler A."/>
            <person name="Murat C."/>
            <person name="Balestrini R."/>
            <person name="Coutinho P.M."/>
            <person name="Jaillon O."/>
            <person name="Montanini B."/>
            <person name="Morin E."/>
            <person name="Noel B."/>
            <person name="Percudani R."/>
            <person name="Porcel B."/>
            <person name="Rubini A."/>
            <person name="Amicucci A."/>
            <person name="Amselem J."/>
            <person name="Anthouard V."/>
            <person name="Arcioni S."/>
            <person name="Artiguenave F."/>
            <person name="Aury J.M."/>
            <person name="Ballario P."/>
            <person name="Bolchi A."/>
            <person name="Brenna A."/>
            <person name="Brun A."/>
            <person name="Buee M."/>
            <person name="Cantarel B."/>
            <person name="Chevalier G."/>
            <person name="Couloux A."/>
            <person name="Da Silva C."/>
            <person name="Denoeud F."/>
            <person name="Duplessis S."/>
            <person name="Ghignone S."/>
            <person name="Hilselberger B."/>
            <person name="Iotti M."/>
            <person name="Marcais B."/>
            <person name="Mello A."/>
            <person name="Miranda M."/>
            <person name="Pacioni G."/>
            <person name="Quesneville H."/>
            <person name="Riccioni C."/>
            <person name="Ruotolo R."/>
            <person name="Splivallo R."/>
            <person name="Stocchi V."/>
            <person name="Tisserant E."/>
            <person name="Viscomi A.R."/>
            <person name="Zambonelli A."/>
            <person name="Zampieri E."/>
            <person name="Henrissat B."/>
            <person name="Lebrun M.H."/>
            <person name="Paolocci F."/>
            <person name="Bonfante P."/>
            <person name="Ottonello S."/>
            <person name="Wincker P."/>
        </authorList>
    </citation>
    <scope>NUCLEOTIDE SEQUENCE [LARGE SCALE GENOMIC DNA]</scope>
    <source>
        <strain evidence="2 3">Mel28</strain>
    </source>
</reference>
<dbReference type="KEGG" id="tml:GSTUM_00005995001"/>
<dbReference type="RefSeq" id="XP_002838124.1">
    <property type="nucleotide sequence ID" value="XM_002838078.1"/>
</dbReference>
<proteinExistence type="predicted"/>
<evidence type="ECO:0000256" key="1">
    <source>
        <dbReference type="SAM" id="MobiDB-lite"/>
    </source>
</evidence>
<evidence type="ECO:0000313" key="3">
    <source>
        <dbReference type="Proteomes" id="UP000006911"/>
    </source>
</evidence>
<evidence type="ECO:0000313" key="2">
    <source>
        <dbReference type="EMBL" id="CAZ82315.1"/>
    </source>
</evidence>
<dbReference type="EMBL" id="FN430120">
    <property type="protein sequence ID" value="CAZ82315.1"/>
    <property type="molecule type" value="Genomic_DNA"/>
</dbReference>
<organism evidence="2 3">
    <name type="scientific">Tuber melanosporum (strain Mel28)</name>
    <name type="common">Perigord black truffle</name>
    <dbReference type="NCBI Taxonomy" id="656061"/>
    <lineage>
        <taxon>Eukaryota</taxon>
        <taxon>Fungi</taxon>
        <taxon>Dikarya</taxon>
        <taxon>Ascomycota</taxon>
        <taxon>Pezizomycotina</taxon>
        <taxon>Pezizomycetes</taxon>
        <taxon>Pezizales</taxon>
        <taxon>Tuberaceae</taxon>
        <taxon>Tuber</taxon>
    </lineage>
</organism>
<accession>D5GCS2</accession>
<keyword evidence="3" id="KW-1185">Reference proteome</keyword>